<dbReference type="Proteomes" id="UP000008694">
    <property type="component" value="Unassembled WGS sequence"/>
</dbReference>
<comment type="similarity">
    <text evidence="1">Belongs to the eukaryotic-type primase small subunit family.</text>
</comment>
<sequence length="140" mass="16150">MNKDQQSLNTSVFIKGNENSAKNVDLMGHSHQPFLARSCVDFLKNFFEDELHATQSIFSSKEKYEKILGMITDEDIQSELRGEWENSARSSPSEEATSLLRWEQLKTLQSKNNKALSLRTCVEEIVFNFIYPRIDLEVSK</sequence>
<evidence type="ECO:0000313" key="3">
    <source>
        <dbReference type="Proteomes" id="UP000008694"/>
    </source>
</evidence>
<proteinExistence type="inferred from homology"/>
<protein>
    <submittedName>
        <fullName evidence="2">Predicted protein</fullName>
    </submittedName>
</protein>
<reference evidence="3" key="1">
    <citation type="journal article" date="2011" name="Nat. Genet.">
        <title>The Arabidopsis lyrata genome sequence and the basis of rapid genome size change.</title>
        <authorList>
            <person name="Hu T.T."/>
            <person name="Pattyn P."/>
            <person name="Bakker E.G."/>
            <person name="Cao J."/>
            <person name="Cheng J.-F."/>
            <person name="Clark R.M."/>
            <person name="Fahlgren N."/>
            <person name="Fawcett J.A."/>
            <person name="Grimwood J."/>
            <person name="Gundlach H."/>
            <person name="Haberer G."/>
            <person name="Hollister J.D."/>
            <person name="Ossowski S."/>
            <person name="Ottilar R.P."/>
            <person name="Salamov A.A."/>
            <person name="Schneeberger K."/>
            <person name="Spannagl M."/>
            <person name="Wang X."/>
            <person name="Yang L."/>
            <person name="Nasrallah M.E."/>
            <person name="Bergelson J."/>
            <person name="Carrington J.C."/>
            <person name="Gaut B.S."/>
            <person name="Schmutz J."/>
            <person name="Mayer K.F.X."/>
            <person name="Van de Peer Y."/>
            <person name="Grigoriev I.V."/>
            <person name="Nordborg M."/>
            <person name="Weigel D."/>
            <person name="Guo Y.-L."/>
        </authorList>
    </citation>
    <scope>NUCLEOTIDE SEQUENCE [LARGE SCALE GENOMIC DNA]</scope>
    <source>
        <strain evidence="3">cv. MN47</strain>
    </source>
</reference>
<dbReference type="AlphaFoldDB" id="D7KT02"/>
<accession>D7KT02</accession>
<dbReference type="Gene3D" id="3.90.920.10">
    <property type="entry name" value="DNA primase, PRIM domain"/>
    <property type="match status" value="1"/>
</dbReference>
<dbReference type="STRING" id="81972.D7KT02"/>
<organism evidence="3">
    <name type="scientific">Arabidopsis lyrata subsp. lyrata</name>
    <name type="common">Lyre-leaved rock-cress</name>
    <dbReference type="NCBI Taxonomy" id="81972"/>
    <lineage>
        <taxon>Eukaryota</taxon>
        <taxon>Viridiplantae</taxon>
        <taxon>Streptophyta</taxon>
        <taxon>Embryophyta</taxon>
        <taxon>Tracheophyta</taxon>
        <taxon>Spermatophyta</taxon>
        <taxon>Magnoliopsida</taxon>
        <taxon>eudicotyledons</taxon>
        <taxon>Gunneridae</taxon>
        <taxon>Pentapetalae</taxon>
        <taxon>rosids</taxon>
        <taxon>malvids</taxon>
        <taxon>Brassicales</taxon>
        <taxon>Brassicaceae</taxon>
        <taxon>Camelineae</taxon>
        <taxon>Arabidopsis</taxon>
    </lineage>
</organism>
<name>D7KT02_ARALL</name>
<dbReference type="HOGENOM" id="CLU_112551_0_0_1"/>
<keyword evidence="3" id="KW-1185">Reference proteome</keyword>
<evidence type="ECO:0000313" key="2">
    <source>
        <dbReference type="EMBL" id="EFH63238.1"/>
    </source>
</evidence>
<dbReference type="eggNOG" id="KOG2851">
    <property type="taxonomic scope" value="Eukaryota"/>
</dbReference>
<dbReference type="PANTHER" id="PTHR10536">
    <property type="entry name" value="DNA PRIMASE SMALL SUBUNIT"/>
    <property type="match status" value="1"/>
</dbReference>
<evidence type="ECO:0000256" key="1">
    <source>
        <dbReference type="ARBA" id="ARBA00009762"/>
    </source>
</evidence>
<gene>
    <name evidence="2" type="ORF">ARALYDRAFT_675976</name>
</gene>
<dbReference type="Gramene" id="Al_scaffold_0002_1126">
    <property type="protein sequence ID" value="Al_scaffold_0002_1126"/>
    <property type="gene ID" value="Al_scaffold_0002_1126"/>
</dbReference>
<dbReference type="EMBL" id="GL348714">
    <property type="protein sequence ID" value="EFH63238.1"/>
    <property type="molecule type" value="Genomic_DNA"/>
</dbReference>
<dbReference type="SUPFAM" id="SSF56747">
    <property type="entry name" value="Prim-pol domain"/>
    <property type="match status" value="1"/>
</dbReference>